<sequence>CVSTLEGHEERVWAVAFSRHSSTEGHALLATAGVERKIRVWRCGDSGWDSGSVECITVLSLGTLSGFRVRSLSFSPSRINLLASSFENGVTKVWDVTDSTCVATMSGHGESRVRSVAFSSCGNLIATGGDDKVVNVWELQPSSLTREGGCYSGRNTVFDSEQGVVTVKRCSQLSSVIHIASSKSSQQDSGLLVAYQNNSHTNAVTCVTFSPDARILATASEDRSVRLWQLPRPEERSDLAAYALGPAVMPCLSVLREHTDRVWGVAFSPDSRHLASACGDSCLKLWSVERLLRSHHDGDIKDIETTRTEITETTGRCDVKEIKCKEEALLATNQMSASRGSSLCSLVTMIGTLYGHAGAVTAVAFSPDGMLLASSSWDKTLRTWNWL</sequence>
<feature type="repeat" description="WD" evidence="3">
    <location>
        <begin position="69"/>
        <end position="104"/>
    </location>
</feature>
<accession>A0A250XLZ1</accession>
<organism evidence="4 5">
    <name type="scientific">Chlamydomonas eustigma</name>
    <dbReference type="NCBI Taxonomy" id="1157962"/>
    <lineage>
        <taxon>Eukaryota</taxon>
        <taxon>Viridiplantae</taxon>
        <taxon>Chlorophyta</taxon>
        <taxon>core chlorophytes</taxon>
        <taxon>Chlorophyceae</taxon>
        <taxon>CS clade</taxon>
        <taxon>Chlamydomonadales</taxon>
        <taxon>Chlamydomonadaceae</taxon>
        <taxon>Chlamydomonas</taxon>
    </lineage>
</organism>
<dbReference type="PROSITE" id="PS50082">
    <property type="entry name" value="WD_REPEATS_2"/>
    <property type="match status" value="6"/>
</dbReference>
<feature type="repeat" description="WD" evidence="3">
    <location>
        <begin position="5"/>
        <end position="41"/>
    </location>
</feature>
<evidence type="ECO:0000256" key="2">
    <source>
        <dbReference type="ARBA" id="ARBA00022737"/>
    </source>
</evidence>
<reference evidence="4 5" key="1">
    <citation type="submission" date="2017-08" db="EMBL/GenBank/DDBJ databases">
        <title>Acidophilic green algal genome provides insights into adaptation to an acidic environment.</title>
        <authorList>
            <person name="Hirooka S."/>
            <person name="Hirose Y."/>
            <person name="Kanesaki Y."/>
            <person name="Higuchi S."/>
            <person name="Fujiwara T."/>
            <person name="Onuma R."/>
            <person name="Era A."/>
            <person name="Ohbayashi R."/>
            <person name="Uzuka A."/>
            <person name="Nozaki H."/>
            <person name="Yoshikawa H."/>
            <person name="Miyagishima S.Y."/>
        </authorList>
    </citation>
    <scope>NUCLEOTIDE SEQUENCE [LARGE SCALE GENOMIC DNA]</scope>
    <source>
        <strain evidence="4 5">NIES-2499</strain>
    </source>
</reference>
<evidence type="ECO:0000256" key="1">
    <source>
        <dbReference type="ARBA" id="ARBA00022574"/>
    </source>
</evidence>
<evidence type="ECO:0000313" key="4">
    <source>
        <dbReference type="EMBL" id="GAX83949.1"/>
    </source>
</evidence>
<dbReference type="Gene3D" id="2.130.10.10">
    <property type="entry name" value="YVTN repeat-like/Quinoprotein amine dehydrogenase"/>
    <property type="match status" value="3"/>
</dbReference>
<feature type="repeat" description="WD" evidence="3">
    <location>
        <begin position="353"/>
        <end position="387"/>
    </location>
</feature>
<dbReference type="Proteomes" id="UP000232323">
    <property type="component" value="Unassembled WGS sequence"/>
</dbReference>
<dbReference type="InterPro" id="IPR015943">
    <property type="entry name" value="WD40/YVTN_repeat-like_dom_sf"/>
</dbReference>
<protein>
    <submittedName>
        <fullName evidence="4">Uncharacterized protein</fullName>
    </submittedName>
</protein>
<dbReference type="PANTHER" id="PTHR19879">
    <property type="entry name" value="TRANSCRIPTION INITIATION FACTOR TFIID"/>
    <property type="match status" value="1"/>
</dbReference>
<feature type="repeat" description="WD" evidence="3">
    <location>
        <begin position="255"/>
        <end position="289"/>
    </location>
</feature>
<feature type="non-terminal residue" evidence="4">
    <location>
        <position position="1"/>
    </location>
</feature>
<keyword evidence="1 3" id="KW-0853">WD repeat</keyword>
<dbReference type="PRINTS" id="PR00320">
    <property type="entry name" value="GPROTEINBRPT"/>
</dbReference>
<keyword evidence="5" id="KW-1185">Reference proteome</keyword>
<dbReference type="InterPro" id="IPR020472">
    <property type="entry name" value="WD40_PAC1"/>
</dbReference>
<dbReference type="AlphaFoldDB" id="A0A250XLZ1"/>
<dbReference type="InterPro" id="IPR001680">
    <property type="entry name" value="WD40_rpt"/>
</dbReference>
<evidence type="ECO:0000313" key="5">
    <source>
        <dbReference type="Proteomes" id="UP000232323"/>
    </source>
</evidence>
<dbReference type="InterPro" id="IPR019775">
    <property type="entry name" value="WD40_repeat_CS"/>
</dbReference>
<dbReference type="PANTHER" id="PTHR19879:SF9">
    <property type="entry name" value="TRANSCRIPTION INITIATION FACTOR TFIID SUBUNIT 5"/>
    <property type="match status" value="1"/>
</dbReference>
<name>A0A250XLZ1_9CHLO</name>
<dbReference type="STRING" id="1157962.A0A250XLZ1"/>
<dbReference type="CDD" id="cd00200">
    <property type="entry name" value="WD40"/>
    <property type="match status" value="1"/>
</dbReference>
<keyword evidence="2" id="KW-0677">Repeat</keyword>
<evidence type="ECO:0000256" key="3">
    <source>
        <dbReference type="PROSITE-ProRule" id="PRU00221"/>
    </source>
</evidence>
<dbReference type="PROSITE" id="PS00678">
    <property type="entry name" value="WD_REPEATS_1"/>
    <property type="match status" value="1"/>
</dbReference>
<dbReference type="PROSITE" id="PS50294">
    <property type="entry name" value="WD_REPEATS_REGION"/>
    <property type="match status" value="4"/>
</dbReference>
<feature type="repeat" description="WD" evidence="3">
    <location>
        <begin position="113"/>
        <end position="147"/>
    </location>
</feature>
<comment type="caution">
    <text evidence="4">The sequence shown here is derived from an EMBL/GenBank/DDBJ whole genome shotgun (WGS) entry which is preliminary data.</text>
</comment>
<dbReference type="EMBL" id="BEGY01000111">
    <property type="protein sequence ID" value="GAX83949.1"/>
    <property type="molecule type" value="Genomic_DNA"/>
</dbReference>
<dbReference type="OrthoDB" id="538223at2759"/>
<gene>
    <name evidence="4" type="ORF">CEUSTIGMA_g11373.t1</name>
</gene>
<dbReference type="InterPro" id="IPR036322">
    <property type="entry name" value="WD40_repeat_dom_sf"/>
</dbReference>
<dbReference type="SUPFAM" id="SSF50978">
    <property type="entry name" value="WD40 repeat-like"/>
    <property type="match status" value="1"/>
</dbReference>
<dbReference type="SMART" id="SM00320">
    <property type="entry name" value="WD40"/>
    <property type="match status" value="6"/>
</dbReference>
<dbReference type="Pfam" id="PF00400">
    <property type="entry name" value="WD40"/>
    <property type="match status" value="6"/>
</dbReference>
<proteinExistence type="predicted"/>
<feature type="repeat" description="WD" evidence="3">
    <location>
        <begin position="197"/>
        <end position="238"/>
    </location>
</feature>